<dbReference type="WBParaSite" id="HPBE_0001215201-mRNA-1">
    <property type="protein sequence ID" value="HPBE_0001215201-mRNA-1"/>
    <property type="gene ID" value="HPBE_0001215201"/>
</dbReference>
<sequence>MYDFECWPATKETKSRLSVMETKMLRWMAGVTSLDRIRNEAIRQKFGVASIADKMREARRDGTATFCVGRKTASVR</sequence>
<accession>A0A3P7YSK8</accession>
<evidence type="ECO:0000313" key="2">
    <source>
        <dbReference type="Proteomes" id="UP000050761"/>
    </source>
</evidence>
<dbReference type="OrthoDB" id="771045at2759"/>
<name>A0A183FV60_HELPZ</name>
<reference evidence="1 2" key="1">
    <citation type="submission" date="2018-11" db="EMBL/GenBank/DDBJ databases">
        <authorList>
            <consortium name="Pathogen Informatics"/>
        </authorList>
    </citation>
    <scope>NUCLEOTIDE SEQUENCE [LARGE SCALE GENOMIC DNA]</scope>
</reference>
<keyword evidence="2" id="KW-1185">Reference proteome</keyword>
<dbReference type="AlphaFoldDB" id="A0A183FV60"/>
<evidence type="ECO:0000313" key="1">
    <source>
        <dbReference type="EMBL" id="VDO91100.1"/>
    </source>
</evidence>
<evidence type="ECO:0000313" key="3">
    <source>
        <dbReference type="WBParaSite" id="HPBE_0001215201-mRNA-1"/>
    </source>
</evidence>
<proteinExistence type="predicted"/>
<organism evidence="2 3">
    <name type="scientific">Heligmosomoides polygyrus</name>
    <name type="common">Parasitic roundworm</name>
    <dbReference type="NCBI Taxonomy" id="6339"/>
    <lineage>
        <taxon>Eukaryota</taxon>
        <taxon>Metazoa</taxon>
        <taxon>Ecdysozoa</taxon>
        <taxon>Nematoda</taxon>
        <taxon>Chromadorea</taxon>
        <taxon>Rhabditida</taxon>
        <taxon>Rhabditina</taxon>
        <taxon>Rhabditomorpha</taxon>
        <taxon>Strongyloidea</taxon>
        <taxon>Heligmosomidae</taxon>
        <taxon>Heligmosomoides</taxon>
    </lineage>
</organism>
<reference evidence="3" key="2">
    <citation type="submission" date="2019-09" db="UniProtKB">
        <authorList>
            <consortium name="WormBaseParasite"/>
        </authorList>
    </citation>
    <scope>IDENTIFICATION</scope>
</reference>
<gene>
    <name evidence="1" type="ORF">HPBE_LOCUS12153</name>
</gene>
<dbReference type="Proteomes" id="UP000050761">
    <property type="component" value="Unassembled WGS sequence"/>
</dbReference>
<dbReference type="EMBL" id="UZAH01027375">
    <property type="protein sequence ID" value="VDO91100.1"/>
    <property type="molecule type" value="Genomic_DNA"/>
</dbReference>
<accession>A0A183FV60</accession>
<protein>
    <submittedName>
        <fullName evidence="3">Cytoplasmic protein</fullName>
    </submittedName>
</protein>